<feature type="region of interest" description="Disordered" evidence="1">
    <location>
        <begin position="107"/>
        <end position="141"/>
    </location>
</feature>
<sequence>MLNAQLTESWGEPNKEFALTTCDGWGYKSPPFRELLPTNPLRPMRGWFLIVCLLCWNSNVRADALNEFPSAAANSTPVPWAIESLTKDNAVQAAAFPGGDDVVSVPEDDLSGAAPEALDPPKRAERVSVSTVETSAEPEIDLRPPDFPLDGLWNEVEPSWLNEMIDDHILLWQNVTDSMTTVPRGGTDFGITTLGIKFDLTGNHGPIWLAGYFGWNFLSGPSTAAVPAQTYDLGVELNYSKQLNELWGMCLTVSPLFATDFANNSSDGFRLTAGGLFTFQADDVTRLVAGLSYLDRPDLPFLPIAGLRWAVTDNVEMDILVPTPKLAWRFDQNEDREAWLYTAGEVGGGSWAVERENQLNDRMGYRDLRWVCGVESRQVSGSRRVLEAGYVFDRKISFQRGPGDERPGSTFVVRWGRLY</sequence>
<organism evidence="3 4">
    <name type="scientific">Planctomicrobium piriforme</name>
    <dbReference type="NCBI Taxonomy" id="1576369"/>
    <lineage>
        <taxon>Bacteria</taxon>
        <taxon>Pseudomonadati</taxon>
        <taxon>Planctomycetota</taxon>
        <taxon>Planctomycetia</taxon>
        <taxon>Planctomycetales</taxon>
        <taxon>Planctomycetaceae</taxon>
        <taxon>Planctomicrobium</taxon>
    </lineage>
</organism>
<evidence type="ECO:0000256" key="1">
    <source>
        <dbReference type="SAM" id="MobiDB-lite"/>
    </source>
</evidence>
<reference evidence="4" key="1">
    <citation type="submission" date="2016-10" db="EMBL/GenBank/DDBJ databases">
        <authorList>
            <person name="Varghese N."/>
            <person name="Submissions S."/>
        </authorList>
    </citation>
    <scope>NUCLEOTIDE SEQUENCE [LARGE SCALE GENOMIC DNA]</scope>
    <source>
        <strain evidence="4">DSM 26348</strain>
    </source>
</reference>
<dbReference type="Proteomes" id="UP000199518">
    <property type="component" value="Unassembled WGS sequence"/>
</dbReference>
<dbReference type="EMBL" id="FOQD01000004">
    <property type="protein sequence ID" value="SFH98983.1"/>
    <property type="molecule type" value="Genomic_DNA"/>
</dbReference>
<evidence type="ECO:0000313" key="3">
    <source>
        <dbReference type="EMBL" id="SFH98983.1"/>
    </source>
</evidence>
<dbReference type="AlphaFoldDB" id="A0A1I3EJD7"/>
<evidence type="ECO:0000313" key="4">
    <source>
        <dbReference type="Proteomes" id="UP000199518"/>
    </source>
</evidence>
<proteinExistence type="predicted"/>
<dbReference type="STRING" id="1576369.SAMN05421753_104246"/>
<name>A0A1I3EJD7_9PLAN</name>
<evidence type="ECO:0000259" key="2">
    <source>
        <dbReference type="Pfam" id="PF19783"/>
    </source>
</evidence>
<dbReference type="InterPro" id="IPR046235">
    <property type="entry name" value="DUF6268"/>
</dbReference>
<protein>
    <recommendedName>
        <fullName evidence="2">DUF6268 domain-containing protein</fullName>
    </recommendedName>
</protein>
<keyword evidence="4" id="KW-1185">Reference proteome</keyword>
<gene>
    <name evidence="3" type="ORF">SAMN05421753_104246</name>
</gene>
<dbReference type="Pfam" id="PF19783">
    <property type="entry name" value="DUF6268"/>
    <property type="match status" value="1"/>
</dbReference>
<feature type="domain" description="DUF6268" evidence="2">
    <location>
        <begin position="224"/>
        <end position="399"/>
    </location>
</feature>
<accession>A0A1I3EJD7</accession>